<feature type="transmembrane region" description="Helical" evidence="8">
    <location>
        <begin position="69"/>
        <end position="87"/>
    </location>
</feature>
<feature type="transmembrane region" description="Helical" evidence="8">
    <location>
        <begin position="124"/>
        <end position="150"/>
    </location>
</feature>
<evidence type="ECO:0000256" key="3">
    <source>
        <dbReference type="ARBA" id="ARBA00022475"/>
    </source>
</evidence>
<feature type="transmembrane region" description="Helical" evidence="8">
    <location>
        <begin position="156"/>
        <end position="176"/>
    </location>
</feature>
<feature type="transmembrane region" description="Helical" evidence="8">
    <location>
        <begin position="231"/>
        <end position="249"/>
    </location>
</feature>
<reference evidence="10 11" key="1">
    <citation type="submission" date="2019-02" db="EMBL/GenBank/DDBJ databases">
        <title>Sequencing the genomes of 1000 actinobacteria strains.</title>
        <authorList>
            <person name="Klenk H.-P."/>
        </authorList>
    </citation>
    <scope>NUCLEOTIDE SEQUENCE [LARGE SCALE GENOMIC DNA]</scope>
    <source>
        <strain evidence="10 11">DSM 45162</strain>
    </source>
</reference>
<dbReference type="InterPro" id="IPR011701">
    <property type="entry name" value="MFS"/>
</dbReference>
<dbReference type="InterPro" id="IPR050171">
    <property type="entry name" value="MFS_Transporters"/>
</dbReference>
<feature type="transmembrane region" description="Helical" evidence="8">
    <location>
        <begin position="478"/>
        <end position="497"/>
    </location>
</feature>
<feature type="transmembrane region" description="Helical" evidence="8">
    <location>
        <begin position="93"/>
        <end position="112"/>
    </location>
</feature>
<evidence type="ECO:0000256" key="7">
    <source>
        <dbReference type="SAM" id="MobiDB-lite"/>
    </source>
</evidence>
<dbReference type="AlphaFoldDB" id="A0A4Q7ZPJ5"/>
<dbReference type="Gene3D" id="1.20.1250.20">
    <property type="entry name" value="MFS general substrate transporter like domains"/>
    <property type="match status" value="2"/>
</dbReference>
<feature type="transmembrane region" description="Helical" evidence="8">
    <location>
        <begin position="440"/>
        <end position="458"/>
    </location>
</feature>
<feature type="transmembrane region" description="Helical" evidence="8">
    <location>
        <begin position="286"/>
        <end position="304"/>
    </location>
</feature>
<feature type="transmembrane region" description="Helical" evidence="8">
    <location>
        <begin position="348"/>
        <end position="370"/>
    </location>
</feature>
<evidence type="ECO:0000256" key="6">
    <source>
        <dbReference type="ARBA" id="ARBA00023136"/>
    </source>
</evidence>
<evidence type="ECO:0000256" key="4">
    <source>
        <dbReference type="ARBA" id="ARBA00022692"/>
    </source>
</evidence>
<dbReference type="EMBL" id="SHKY01000001">
    <property type="protein sequence ID" value="RZU52335.1"/>
    <property type="molecule type" value="Genomic_DNA"/>
</dbReference>
<evidence type="ECO:0000313" key="10">
    <source>
        <dbReference type="EMBL" id="RZU52335.1"/>
    </source>
</evidence>
<evidence type="ECO:0000259" key="9">
    <source>
        <dbReference type="PROSITE" id="PS50850"/>
    </source>
</evidence>
<dbReference type="SUPFAM" id="SSF103473">
    <property type="entry name" value="MFS general substrate transporter"/>
    <property type="match status" value="1"/>
</dbReference>
<proteinExistence type="predicted"/>
<feature type="transmembrane region" description="Helical" evidence="8">
    <location>
        <begin position="324"/>
        <end position="342"/>
    </location>
</feature>
<dbReference type="RefSeq" id="WP_242624981.1">
    <property type="nucleotide sequence ID" value="NZ_SHKY01000001.1"/>
</dbReference>
<feature type="transmembrane region" description="Helical" evidence="8">
    <location>
        <begin position="261"/>
        <end position="280"/>
    </location>
</feature>
<feature type="transmembrane region" description="Helical" evidence="8">
    <location>
        <begin position="197"/>
        <end position="219"/>
    </location>
</feature>
<comment type="caution">
    <text evidence="10">The sequence shown here is derived from an EMBL/GenBank/DDBJ whole genome shotgun (WGS) entry which is preliminary data.</text>
</comment>
<dbReference type="Pfam" id="PF07690">
    <property type="entry name" value="MFS_1"/>
    <property type="match status" value="1"/>
</dbReference>
<dbReference type="PANTHER" id="PTHR23517">
    <property type="entry name" value="RESISTANCE PROTEIN MDTM, PUTATIVE-RELATED-RELATED"/>
    <property type="match status" value="1"/>
</dbReference>
<protein>
    <submittedName>
        <fullName evidence="10">Putative MFS family arabinose efflux permease</fullName>
    </submittedName>
</protein>
<dbReference type="GO" id="GO:0022857">
    <property type="term" value="F:transmembrane transporter activity"/>
    <property type="evidence" value="ECO:0007669"/>
    <property type="project" value="InterPro"/>
</dbReference>
<comment type="subcellular location">
    <subcellularLocation>
        <location evidence="1">Cell membrane</location>
        <topology evidence="1">Multi-pass membrane protein</topology>
    </subcellularLocation>
</comment>
<dbReference type="GO" id="GO:0005886">
    <property type="term" value="C:plasma membrane"/>
    <property type="evidence" value="ECO:0007669"/>
    <property type="project" value="UniProtKB-SubCell"/>
</dbReference>
<dbReference type="InterPro" id="IPR036259">
    <property type="entry name" value="MFS_trans_sf"/>
</dbReference>
<keyword evidence="3" id="KW-1003">Cell membrane</keyword>
<dbReference type="Proteomes" id="UP000292564">
    <property type="component" value="Unassembled WGS sequence"/>
</dbReference>
<organism evidence="10 11">
    <name type="scientific">Krasilnikovia cinnamomea</name>
    <dbReference type="NCBI Taxonomy" id="349313"/>
    <lineage>
        <taxon>Bacteria</taxon>
        <taxon>Bacillati</taxon>
        <taxon>Actinomycetota</taxon>
        <taxon>Actinomycetes</taxon>
        <taxon>Micromonosporales</taxon>
        <taxon>Micromonosporaceae</taxon>
        <taxon>Krasilnikovia</taxon>
    </lineage>
</organism>
<name>A0A4Q7ZPJ5_9ACTN</name>
<evidence type="ECO:0000256" key="1">
    <source>
        <dbReference type="ARBA" id="ARBA00004651"/>
    </source>
</evidence>
<feature type="compositionally biased region" description="Pro residues" evidence="7">
    <location>
        <begin position="378"/>
        <end position="398"/>
    </location>
</feature>
<sequence>MRRDEKAYSAAALTRAPAEVVDFLLPLWATAEMGATPTQVGAVVAVEAALSLVVRPIAGVLADRFDRGRIAALGALLYAASLAGYALAPNLTWAFAAAALGGAGGALFWVAVRARVGETGGVAAFGQLLAAEGQGSFIGFLGAFVILGWLGYPAVFGLGAVAAVCAAAVMLSARSAPPARPPGDGPARGPGKLGRRMWPLLTLTAVTATAEAGIGLLLLLHLQREFHLDPVGIAMVLAPGFLAFVLLPGHTHKVTGQLGRSVTLGLALLASALSAGALAFAPQPAVISVIWALTSVCLAAAIPVEEATVAEAANGALGRAMGMYEGAQLVGALVGPAVFGALYANGGWRIACALGAAVLTVGAILVPFAVRRLGLPSRPAPTPREATPAPPPAIPAPRPADVAPVRPDLVPADTAHPSAKPAGPDLEHARKERRRWLEHLGIFLIGQGVLWFLGHSWIKASIQDTVPEDLPTLMLVSKVWVTVLIIDFVISFSYSIWPRRRRADPAPTHRTADRELR</sequence>
<feature type="domain" description="Major facilitator superfamily (MFS) profile" evidence="9">
    <location>
        <begin position="197"/>
        <end position="517"/>
    </location>
</feature>
<evidence type="ECO:0000256" key="8">
    <source>
        <dbReference type="SAM" id="Phobius"/>
    </source>
</evidence>
<evidence type="ECO:0000313" key="11">
    <source>
        <dbReference type="Proteomes" id="UP000292564"/>
    </source>
</evidence>
<dbReference type="InterPro" id="IPR020846">
    <property type="entry name" value="MFS_dom"/>
</dbReference>
<evidence type="ECO:0000256" key="2">
    <source>
        <dbReference type="ARBA" id="ARBA00022448"/>
    </source>
</evidence>
<feature type="region of interest" description="Disordered" evidence="7">
    <location>
        <begin position="377"/>
        <end position="427"/>
    </location>
</feature>
<dbReference type="PROSITE" id="PS50850">
    <property type="entry name" value="MFS"/>
    <property type="match status" value="1"/>
</dbReference>
<keyword evidence="4 8" id="KW-0812">Transmembrane</keyword>
<gene>
    <name evidence="10" type="ORF">EV385_4192</name>
</gene>
<keyword evidence="5 8" id="KW-1133">Transmembrane helix</keyword>
<keyword evidence="6 8" id="KW-0472">Membrane</keyword>
<keyword evidence="11" id="KW-1185">Reference proteome</keyword>
<evidence type="ECO:0000256" key="5">
    <source>
        <dbReference type="ARBA" id="ARBA00022989"/>
    </source>
</evidence>
<keyword evidence="2" id="KW-0813">Transport</keyword>
<accession>A0A4Q7ZPJ5</accession>